<keyword evidence="1" id="KW-0732">Signal</keyword>
<feature type="domain" description="Copper amine oxidase-like N-terminal" evidence="2">
    <location>
        <begin position="351"/>
        <end position="462"/>
    </location>
</feature>
<dbReference type="Pfam" id="PF07833">
    <property type="entry name" value="Cu_amine_oxidN1"/>
    <property type="match status" value="1"/>
</dbReference>
<dbReference type="Gene3D" id="3.30.457.10">
    <property type="entry name" value="Copper amine oxidase-like, N-terminal domain"/>
    <property type="match status" value="1"/>
</dbReference>
<dbReference type="SUPFAM" id="SSF52266">
    <property type="entry name" value="SGNH hydrolase"/>
    <property type="match status" value="1"/>
</dbReference>
<evidence type="ECO:0000256" key="1">
    <source>
        <dbReference type="SAM" id="SignalP"/>
    </source>
</evidence>
<evidence type="ECO:0000313" key="3">
    <source>
        <dbReference type="EMBL" id="MBB3108579.1"/>
    </source>
</evidence>
<name>A0A7W5AU27_9BACL</name>
<dbReference type="InterPro" id="IPR001087">
    <property type="entry name" value="GDSL"/>
</dbReference>
<organism evidence="3 4">
    <name type="scientific">Paenibacillus phyllosphaerae</name>
    <dbReference type="NCBI Taxonomy" id="274593"/>
    <lineage>
        <taxon>Bacteria</taxon>
        <taxon>Bacillati</taxon>
        <taxon>Bacillota</taxon>
        <taxon>Bacilli</taxon>
        <taxon>Bacillales</taxon>
        <taxon>Paenibacillaceae</taxon>
        <taxon>Paenibacillus</taxon>
    </lineage>
</organism>
<dbReference type="EMBL" id="JACHXK010000001">
    <property type="protein sequence ID" value="MBB3108579.1"/>
    <property type="molecule type" value="Genomic_DNA"/>
</dbReference>
<reference evidence="3 4" key="1">
    <citation type="submission" date="2020-08" db="EMBL/GenBank/DDBJ databases">
        <title>Genomic Encyclopedia of Type Strains, Phase III (KMG-III): the genomes of soil and plant-associated and newly described type strains.</title>
        <authorList>
            <person name="Whitman W."/>
        </authorList>
    </citation>
    <scope>NUCLEOTIDE SEQUENCE [LARGE SCALE GENOMIC DNA]</scope>
    <source>
        <strain evidence="3 4">CECT 5862</strain>
    </source>
</reference>
<accession>A0A7W5AU27</accession>
<dbReference type="InterPro" id="IPR051532">
    <property type="entry name" value="Ester_Hydrolysis_Enzymes"/>
</dbReference>
<dbReference type="Proteomes" id="UP000570361">
    <property type="component" value="Unassembled WGS sequence"/>
</dbReference>
<proteinExistence type="predicted"/>
<feature type="signal peptide" evidence="1">
    <location>
        <begin position="1"/>
        <end position="29"/>
    </location>
</feature>
<dbReference type="Pfam" id="PF00657">
    <property type="entry name" value="Lipase_GDSL"/>
    <property type="match status" value="1"/>
</dbReference>
<dbReference type="Gene3D" id="3.40.50.1110">
    <property type="entry name" value="SGNH hydrolase"/>
    <property type="match status" value="1"/>
</dbReference>
<dbReference type="InterPro" id="IPR012854">
    <property type="entry name" value="Cu_amine_oxidase-like_N"/>
</dbReference>
<dbReference type="GO" id="GO:0004622">
    <property type="term" value="F:phosphatidylcholine lysophospholipase activity"/>
    <property type="evidence" value="ECO:0007669"/>
    <property type="project" value="TreeGrafter"/>
</dbReference>
<feature type="chain" id="PRO_5038362243" evidence="1">
    <location>
        <begin position="30"/>
        <end position="464"/>
    </location>
</feature>
<dbReference type="PANTHER" id="PTHR30383">
    <property type="entry name" value="THIOESTERASE 1/PROTEASE 1/LYSOPHOSPHOLIPASE L1"/>
    <property type="match status" value="1"/>
</dbReference>
<evidence type="ECO:0000259" key="2">
    <source>
        <dbReference type="Pfam" id="PF07833"/>
    </source>
</evidence>
<evidence type="ECO:0000313" key="4">
    <source>
        <dbReference type="Proteomes" id="UP000570361"/>
    </source>
</evidence>
<dbReference type="SUPFAM" id="SSF55383">
    <property type="entry name" value="Copper amine oxidase, domain N"/>
    <property type="match status" value="1"/>
</dbReference>
<dbReference type="InterPro" id="IPR036514">
    <property type="entry name" value="SGNH_hydro_sf"/>
</dbReference>
<dbReference type="AlphaFoldDB" id="A0A7W5AU27"/>
<protein>
    <submittedName>
        <fullName evidence="3">Lysophospholipase L1-like esterase</fullName>
    </submittedName>
</protein>
<dbReference type="InterPro" id="IPR036582">
    <property type="entry name" value="Mao_N_sf"/>
</dbReference>
<dbReference type="RefSeq" id="WP_183596801.1">
    <property type="nucleotide sequence ID" value="NZ_JACHXK010000001.1"/>
</dbReference>
<gene>
    <name evidence="3" type="ORF">FHS18_000607</name>
</gene>
<keyword evidence="4" id="KW-1185">Reference proteome</keyword>
<comment type="caution">
    <text evidence="3">The sequence shown here is derived from an EMBL/GenBank/DDBJ whole genome shotgun (WGS) entry which is preliminary data.</text>
</comment>
<sequence>MYSNFRKNQLALLAAAAVLVTCAVPAASAQGSAPQTSASAATYTFAGVGTGANAPQSAVPLAAPLLTQNESSANNPLQVVALGDSLTVGYTLGMTADATPYGYADRLYEQALYHGAAELTNFGVLGLKSNGLAAWLEAAAQGKAITAEEAQSGLSKYATTAGRIEQTTQLKDALTGADLITMTIGGNDFLPLFNEIRSREVTPEELTKLLADLVDAYKAALTASLDTIYTLNPDVTIVLADQYLPVPKPNQIIQAVTEEQYAVLQQGVADLHDELIALQSDYAAKGSNLSIVDISTPFAGKEFLLTSIREGDVHPNNSGYKIIAQQFADTIWGAYREASTLPAGVPLHIVVGGKELTGGNKPVVKNNTTFLPMRDVANALGASVTWDSKTQTATLKSEGKVVSFTIGAKTMKVNGQTLPLTTPAYLEKTGKTTSSTYLPLAALSKGLGYQVTYRKPIQTVFINE</sequence>
<dbReference type="PANTHER" id="PTHR30383:SF5">
    <property type="entry name" value="SGNH HYDROLASE-TYPE ESTERASE DOMAIN-CONTAINING PROTEIN"/>
    <property type="match status" value="1"/>
</dbReference>